<reference evidence="1 2" key="1">
    <citation type="submission" date="2020-08" db="EMBL/GenBank/DDBJ databases">
        <title>Genomic Encyclopedia of Type Strains, Phase IV (KMG-IV): sequencing the most valuable type-strain genomes for metagenomic binning, comparative biology and taxonomic classification.</title>
        <authorList>
            <person name="Goeker M."/>
        </authorList>
    </citation>
    <scope>NUCLEOTIDE SEQUENCE [LARGE SCALE GENOMIC DNA]</scope>
    <source>
        <strain evidence="1 2">YC6886</strain>
    </source>
</reference>
<name>A0A840VE32_9BACT</name>
<organism evidence="1 2">
    <name type="scientific">Haloferula luteola</name>
    <dbReference type="NCBI Taxonomy" id="595692"/>
    <lineage>
        <taxon>Bacteria</taxon>
        <taxon>Pseudomonadati</taxon>
        <taxon>Verrucomicrobiota</taxon>
        <taxon>Verrucomicrobiia</taxon>
        <taxon>Verrucomicrobiales</taxon>
        <taxon>Verrucomicrobiaceae</taxon>
        <taxon>Haloferula</taxon>
    </lineage>
</organism>
<gene>
    <name evidence="1" type="ORF">HNR46_002371</name>
</gene>
<dbReference type="AlphaFoldDB" id="A0A840VE32"/>
<protein>
    <submittedName>
        <fullName evidence="1">Uncharacterized protein</fullName>
    </submittedName>
</protein>
<comment type="caution">
    <text evidence="1">The sequence shown here is derived from an EMBL/GenBank/DDBJ whole genome shotgun (WGS) entry which is preliminary data.</text>
</comment>
<proteinExistence type="predicted"/>
<dbReference type="EMBL" id="JACHFD010000010">
    <property type="protein sequence ID" value="MBB5352130.1"/>
    <property type="molecule type" value="Genomic_DNA"/>
</dbReference>
<keyword evidence="2" id="KW-1185">Reference proteome</keyword>
<accession>A0A840VE32</accession>
<evidence type="ECO:0000313" key="1">
    <source>
        <dbReference type="EMBL" id="MBB5352130.1"/>
    </source>
</evidence>
<dbReference type="PROSITE" id="PS51257">
    <property type="entry name" value="PROKAR_LIPOPROTEIN"/>
    <property type="match status" value="1"/>
</dbReference>
<evidence type="ECO:0000313" key="2">
    <source>
        <dbReference type="Proteomes" id="UP000557717"/>
    </source>
</evidence>
<sequence>MRPRCPDILDPPMGSVGIYGVIFTGCLGEGADASSYLTQGRCFT</sequence>
<dbReference type="Proteomes" id="UP000557717">
    <property type="component" value="Unassembled WGS sequence"/>
</dbReference>